<protein>
    <submittedName>
        <fullName evidence="1">Macaca fascicularis brain cDNA clone: QflA-18194, similar to human fer-1-like 4 (C. elegans) (FER1L4) on chromosome 20, RefSeq: NR_001442.1</fullName>
    </submittedName>
</protein>
<organism evidence="1">
    <name type="scientific">Macaca fascicularis</name>
    <name type="common">Crab-eating macaque</name>
    <name type="synonym">Cynomolgus monkey</name>
    <dbReference type="NCBI Taxonomy" id="9541"/>
    <lineage>
        <taxon>Eukaryota</taxon>
        <taxon>Metazoa</taxon>
        <taxon>Chordata</taxon>
        <taxon>Craniata</taxon>
        <taxon>Vertebrata</taxon>
        <taxon>Euteleostomi</taxon>
        <taxon>Mammalia</taxon>
        <taxon>Eutheria</taxon>
        <taxon>Euarchontoglires</taxon>
        <taxon>Primates</taxon>
        <taxon>Haplorrhini</taxon>
        <taxon>Catarrhini</taxon>
        <taxon>Cercopithecidae</taxon>
        <taxon>Cercopithecinae</taxon>
        <taxon>Macaca</taxon>
    </lineage>
</organism>
<dbReference type="AlphaFoldDB" id="I7G5N5"/>
<sequence length="30" mass="3555">MLINSFSDQLPYKSEYYSKVNMLCLLNVKL</sequence>
<evidence type="ECO:0000313" key="1">
    <source>
        <dbReference type="EMBL" id="BAE89516.1"/>
    </source>
</evidence>
<reference evidence="1" key="1">
    <citation type="journal article" date="2007" name="PLoS Biol.">
        <title>Rate of evolution in brain-expressed genes in humans and other primates.</title>
        <authorList>
            <person name="Wang H.-Y."/>
            <person name="Chien H.-C."/>
            <person name="Osada N."/>
            <person name="Hashimoto K."/>
            <person name="Sugano S."/>
            <person name="Gojobori T."/>
            <person name="Chou C.-K."/>
            <person name="Tsai S.-F."/>
            <person name="Wu C.-I."/>
            <person name="Shen C.-K.J."/>
        </authorList>
    </citation>
    <scope>NUCLEOTIDE SEQUENCE</scope>
</reference>
<proteinExistence type="evidence at transcript level"/>
<dbReference type="EMBL" id="AB172454">
    <property type="protein sequence ID" value="BAE89516.1"/>
    <property type="molecule type" value="mRNA"/>
</dbReference>
<name>I7G5N5_MACFA</name>
<accession>I7G5N5</accession>